<feature type="domain" description="PD-(D/E)XK endonuclease-like" evidence="4">
    <location>
        <begin position="12"/>
        <end position="270"/>
    </location>
</feature>
<keyword evidence="3" id="KW-0234">DNA repair</keyword>
<keyword evidence="2" id="KW-0547">Nucleotide-binding</keyword>
<evidence type="ECO:0000256" key="2">
    <source>
        <dbReference type="ARBA" id="ARBA00022806"/>
    </source>
</evidence>
<keyword evidence="6" id="KW-1185">Reference proteome</keyword>
<evidence type="ECO:0000259" key="4">
    <source>
        <dbReference type="Pfam" id="PF12705"/>
    </source>
</evidence>
<evidence type="ECO:0000313" key="6">
    <source>
        <dbReference type="Proteomes" id="UP001596203"/>
    </source>
</evidence>
<dbReference type="RefSeq" id="WP_377429821.1">
    <property type="nucleotide sequence ID" value="NZ_JBHSPR010000044.1"/>
</dbReference>
<evidence type="ECO:0000256" key="3">
    <source>
        <dbReference type="ARBA" id="ARBA00023204"/>
    </source>
</evidence>
<protein>
    <submittedName>
        <fullName evidence="5">PD-(D/E)XK nuclease family protein</fullName>
    </submittedName>
</protein>
<keyword evidence="1" id="KW-0227">DNA damage</keyword>
<proteinExistence type="predicted"/>
<dbReference type="InterPro" id="IPR011604">
    <property type="entry name" value="PDDEXK-like_dom_sf"/>
</dbReference>
<keyword evidence="2" id="KW-0067">ATP-binding</keyword>
<keyword evidence="2" id="KW-0347">Helicase</keyword>
<keyword evidence="2" id="KW-0378">Hydrolase</keyword>
<dbReference type="Pfam" id="PF12705">
    <property type="entry name" value="PDDEXK_1"/>
    <property type="match status" value="1"/>
</dbReference>
<sequence>MDTGEKRRYTRSVSQLKGYSRCGEAFRLERMVRPRLPARPASWLIGGTAFQTAVDAWEIAGRSYGEEKIKDDFSEHYWAGIAELKERQPDLDQWIKPPRTKTVDTDIANRLNRGLTSWIPNYLQYAEREDWEIWTDPFGDLAIEVEFEWTFGNGVTIKGSIDRMLWWPRSEKVSIEDIKTGNRETDYRQPGLYGFVANRLFVEDLPNPISHARYWYAKDGVCSDWEPIDRYTEEYLAGEYGALDRGIEHRVFVANPGDHCDLCGVRPYCRLKGFKTEGEVA</sequence>
<reference evidence="6" key="1">
    <citation type="journal article" date="2019" name="Int. J. Syst. Evol. Microbiol.">
        <title>The Global Catalogue of Microorganisms (GCM) 10K type strain sequencing project: providing services to taxonomists for standard genome sequencing and annotation.</title>
        <authorList>
            <consortium name="The Broad Institute Genomics Platform"/>
            <consortium name="The Broad Institute Genome Sequencing Center for Infectious Disease"/>
            <person name="Wu L."/>
            <person name="Ma J."/>
        </authorList>
    </citation>
    <scope>NUCLEOTIDE SEQUENCE [LARGE SCALE GENOMIC DNA]</scope>
    <source>
        <strain evidence="6">ZS-35-S2</strain>
    </source>
</reference>
<evidence type="ECO:0000256" key="1">
    <source>
        <dbReference type="ARBA" id="ARBA00022763"/>
    </source>
</evidence>
<dbReference type="EMBL" id="JBHSPR010000044">
    <property type="protein sequence ID" value="MFC6021534.1"/>
    <property type="molecule type" value="Genomic_DNA"/>
</dbReference>
<comment type="caution">
    <text evidence="5">The sequence shown here is derived from an EMBL/GenBank/DDBJ whole genome shotgun (WGS) entry which is preliminary data.</text>
</comment>
<accession>A0ABW1KKL0</accession>
<evidence type="ECO:0000313" key="5">
    <source>
        <dbReference type="EMBL" id="MFC6021534.1"/>
    </source>
</evidence>
<dbReference type="Proteomes" id="UP001596203">
    <property type="component" value="Unassembled WGS sequence"/>
</dbReference>
<dbReference type="InterPro" id="IPR038726">
    <property type="entry name" value="PDDEXK_AddAB-type"/>
</dbReference>
<gene>
    <name evidence="5" type="ORF">ACFP2T_35870</name>
</gene>
<name>A0ABW1KKL0_9ACTN</name>
<organism evidence="5 6">
    <name type="scientific">Plantactinospora solaniradicis</name>
    <dbReference type="NCBI Taxonomy" id="1723736"/>
    <lineage>
        <taxon>Bacteria</taxon>
        <taxon>Bacillati</taxon>
        <taxon>Actinomycetota</taxon>
        <taxon>Actinomycetes</taxon>
        <taxon>Micromonosporales</taxon>
        <taxon>Micromonosporaceae</taxon>
        <taxon>Plantactinospora</taxon>
    </lineage>
</organism>
<dbReference type="Gene3D" id="3.90.320.10">
    <property type="match status" value="1"/>
</dbReference>